<dbReference type="AlphaFoldDB" id="A0A7W4YHG0"/>
<protein>
    <recommendedName>
        <fullName evidence="1">AB hydrolase-1 domain-containing protein</fullName>
    </recommendedName>
</protein>
<proteinExistence type="predicted"/>
<dbReference type="InterPro" id="IPR000073">
    <property type="entry name" value="AB_hydrolase_1"/>
</dbReference>
<feature type="domain" description="AB hydrolase-1" evidence="1">
    <location>
        <begin position="5"/>
        <end position="158"/>
    </location>
</feature>
<keyword evidence="3" id="KW-1185">Reference proteome</keyword>
<accession>A0A7W4YHG0</accession>
<dbReference type="SUPFAM" id="SSF53474">
    <property type="entry name" value="alpha/beta-Hydrolases"/>
    <property type="match status" value="1"/>
</dbReference>
<dbReference type="Gene3D" id="3.40.50.1820">
    <property type="entry name" value="alpha/beta hydrolase"/>
    <property type="match status" value="1"/>
</dbReference>
<name>A0A7W4YHG0_9MICO</name>
<dbReference type="Pfam" id="PF12697">
    <property type="entry name" value="Abhydrolase_6"/>
    <property type="match status" value="1"/>
</dbReference>
<dbReference type="InterPro" id="IPR050266">
    <property type="entry name" value="AB_hydrolase_sf"/>
</dbReference>
<organism evidence="2 3">
    <name type="scientific">Pseudoclavibacter helvolus</name>
    <dbReference type="NCBI Taxonomy" id="255205"/>
    <lineage>
        <taxon>Bacteria</taxon>
        <taxon>Bacillati</taxon>
        <taxon>Actinomycetota</taxon>
        <taxon>Actinomycetes</taxon>
        <taxon>Micrococcales</taxon>
        <taxon>Microbacteriaceae</taxon>
        <taxon>Pseudoclavibacter</taxon>
    </lineage>
</organism>
<dbReference type="InterPro" id="IPR029058">
    <property type="entry name" value="AB_hydrolase_fold"/>
</dbReference>
<dbReference type="PANTHER" id="PTHR43798:SF5">
    <property type="entry name" value="MONOACYLGLYCEROL LIPASE ABHD6"/>
    <property type="match status" value="1"/>
</dbReference>
<evidence type="ECO:0000313" key="3">
    <source>
        <dbReference type="Proteomes" id="UP000545286"/>
    </source>
</evidence>
<dbReference type="EMBL" id="JACHWJ010000005">
    <property type="protein sequence ID" value="MBB2959116.1"/>
    <property type="molecule type" value="Genomic_DNA"/>
</dbReference>
<dbReference type="GO" id="GO:0047372">
    <property type="term" value="F:monoacylglycerol lipase activity"/>
    <property type="evidence" value="ECO:0007669"/>
    <property type="project" value="TreeGrafter"/>
</dbReference>
<sequence length="307" mass="32806">MLGTVIDELGLVDPVLGGHSMGTQVVSELASQRPELSTLVLIGPVTNPRERSLPKLAFRVLESSAHEPFRVAMLATGAYLLCGFRWFSAVLPRMMRYRIEEVLPSIQAHTLLIRGEHDSLVPRSWLREMAELLPRASTWEIEGAAHSVMHDHAKDVAELCVDHAREPFDTRSADDGGEGGVVGVVGDATERSSAVGSSAGGSGAVGSGTVGSSAVAAGTVDADDIADAAAGKLVQVSDEDARNRRVRVSPRLVLQVLRSRWNEFFASADNRPQDIAEAKTEHFRAQMEAFKAAESDESATPGSARGD</sequence>
<gene>
    <name evidence="2" type="ORF">FHX72_003268</name>
</gene>
<dbReference type="GO" id="GO:0016020">
    <property type="term" value="C:membrane"/>
    <property type="evidence" value="ECO:0007669"/>
    <property type="project" value="TreeGrafter"/>
</dbReference>
<dbReference type="GO" id="GO:0046464">
    <property type="term" value="P:acylglycerol catabolic process"/>
    <property type="evidence" value="ECO:0007669"/>
    <property type="project" value="TreeGrafter"/>
</dbReference>
<evidence type="ECO:0000313" key="2">
    <source>
        <dbReference type="EMBL" id="MBB2959116.1"/>
    </source>
</evidence>
<reference evidence="2 3" key="1">
    <citation type="submission" date="2020-08" db="EMBL/GenBank/DDBJ databases">
        <title>Sequencing the genomes of 1000 actinobacteria strains.</title>
        <authorList>
            <person name="Klenk H.-P."/>
        </authorList>
    </citation>
    <scope>NUCLEOTIDE SEQUENCE [LARGE SCALE GENOMIC DNA]</scope>
    <source>
        <strain evidence="2 3">DSM 20419</strain>
    </source>
</reference>
<dbReference type="RefSeq" id="WP_338110148.1">
    <property type="nucleotide sequence ID" value="NZ_JACHWJ010000005.1"/>
</dbReference>
<evidence type="ECO:0000259" key="1">
    <source>
        <dbReference type="Pfam" id="PF12697"/>
    </source>
</evidence>
<comment type="caution">
    <text evidence="2">The sequence shown here is derived from an EMBL/GenBank/DDBJ whole genome shotgun (WGS) entry which is preliminary data.</text>
</comment>
<dbReference type="Proteomes" id="UP000545286">
    <property type="component" value="Unassembled WGS sequence"/>
</dbReference>
<dbReference type="PANTHER" id="PTHR43798">
    <property type="entry name" value="MONOACYLGLYCEROL LIPASE"/>
    <property type="match status" value="1"/>
</dbReference>